<dbReference type="InParanoid" id="A0A2H3DVA3"/>
<name>A0A2H3DVA3_ARMGA</name>
<dbReference type="OrthoDB" id="3210731at2759"/>
<dbReference type="STRING" id="47427.A0A2H3DVA3"/>
<dbReference type="Proteomes" id="UP000217790">
    <property type="component" value="Unassembled WGS sequence"/>
</dbReference>
<proteinExistence type="predicted"/>
<keyword evidence="3" id="KW-1185">Reference proteome</keyword>
<feature type="region of interest" description="Disordered" evidence="1">
    <location>
        <begin position="270"/>
        <end position="310"/>
    </location>
</feature>
<evidence type="ECO:0000313" key="3">
    <source>
        <dbReference type="Proteomes" id="UP000217790"/>
    </source>
</evidence>
<dbReference type="OMA" id="KEWITWV"/>
<feature type="region of interest" description="Disordered" evidence="1">
    <location>
        <begin position="1"/>
        <end position="34"/>
    </location>
</feature>
<protein>
    <submittedName>
        <fullName evidence="2">Uncharacterized protein</fullName>
    </submittedName>
</protein>
<feature type="region of interest" description="Disordered" evidence="1">
    <location>
        <begin position="658"/>
        <end position="681"/>
    </location>
</feature>
<dbReference type="EMBL" id="KZ293657">
    <property type="protein sequence ID" value="PBK93047.1"/>
    <property type="molecule type" value="Genomic_DNA"/>
</dbReference>
<sequence length="1084" mass="117350">MAVKTPSRYGRSASPGAVPGKRVMSPTSFSTSSYSPTINGAQKLNIVTRVAIEGKANRDKDTANIKMYLKMSVPVDQVEPGTTIPLFPEENIKIALSQVHPLDNNSVPYHFSSAVSPLLNHAARALNLPARSPESFNEAFNLSPSLVQTSTLTSTASARPSKANASTSDVPGVVDERYTGKILVSGYNISYVLPKVFPQYSEPHSRISFGRRRGSVGDRNHIQFMAAIELMVPYVSRPPRAPYLLSIPTPRCLHNNIKLRIFPPRDSLASTASLSDDDAGSWDLTSDPHVSRPTRMSRANSYNNFADDESSDSSASGLLEGIGIQGTFPSAERIRVRWAKPMKNIANGDSAGRRQVGTKEVQGAMTCTVKGKMKHPERAGIEGIIMDVEYKGTCKGVWFPGVATLLGMDVGLVSKGSDVSWVAGYPNAWQVTGGTGFTGFDVGIPPPTDTQRHDSFDSNSSHAVLAAMAAKEPTKANSASSSTSSLLRAPLPVQNVAEYSFEGSASAISSIPSTGASMADLSASESVPPPLPSQAITLHINMNELLPPSRNTFTFTIIGTILITPKTPATPSAMPPVDESDPEPVQLPGFTVFGTDSEVISIIVRNDVDRSSANVEVYNSTGDYRRDAQVRKTVLQKGGHTKCGDGGGRIALRGVAVNGKLPPSRPRTPSNQGHLNNSHSSSPALLMKMLSSVNQTKRDMPVIIPSVTATVTPLVLTESSRLTAYAVRVSLTAMADPDSEWLEFGLGSLGQVSSSNGKRPPQVDLACVSVEGVPVKYEATAAARQDHQDGGMPFEQMSGKEWISWVRVNIGSMNGGSVVVDYIVNVDDGAGKGKGKAREDTQFDVFLPTFAVPVGRLEVIVEDVPGYGITCLDSNLRYRQAKRRLLHYSTEEFFYPHLTLALDSSSSDSRPLLSWWKAGLYMCLVSLVVSCALFVPLSSELRRISQSVDGYSSVPGSEPRPIVVTTTVYTNTRQWFAETLEPSSSEDIYYSSPTSVLATSTITTATTTPKSRILESLPETLPPQVTWESSSSQGLQLHYDWEYWQTLLAMSWEDLHPLRDKLVESIESLWQIFRKVYHYPLPPP</sequence>
<accession>A0A2H3DVA3</accession>
<organism evidence="2 3">
    <name type="scientific">Armillaria gallica</name>
    <name type="common">Bulbous honey fungus</name>
    <name type="synonym">Armillaria bulbosa</name>
    <dbReference type="NCBI Taxonomy" id="47427"/>
    <lineage>
        <taxon>Eukaryota</taxon>
        <taxon>Fungi</taxon>
        <taxon>Dikarya</taxon>
        <taxon>Basidiomycota</taxon>
        <taxon>Agaricomycotina</taxon>
        <taxon>Agaricomycetes</taxon>
        <taxon>Agaricomycetidae</taxon>
        <taxon>Agaricales</taxon>
        <taxon>Marasmiineae</taxon>
        <taxon>Physalacriaceae</taxon>
        <taxon>Armillaria</taxon>
    </lineage>
</organism>
<reference evidence="3" key="1">
    <citation type="journal article" date="2017" name="Nat. Ecol. Evol.">
        <title>Genome expansion and lineage-specific genetic innovations in the forest pathogenic fungi Armillaria.</title>
        <authorList>
            <person name="Sipos G."/>
            <person name="Prasanna A.N."/>
            <person name="Walter M.C."/>
            <person name="O'Connor E."/>
            <person name="Balint B."/>
            <person name="Krizsan K."/>
            <person name="Kiss B."/>
            <person name="Hess J."/>
            <person name="Varga T."/>
            <person name="Slot J."/>
            <person name="Riley R."/>
            <person name="Boka B."/>
            <person name="Rigling D."/>
            <person name="Barry K."/>
            <person name="Lee J."/>
            <person name="Mihaltcheva S."/>
            <person name="LaButti K."/>
            <person name="Lipzen A."/>
            <person name="Waldron R."/>
            <person name="Moloney N.M."/>
            <person name="Sperisen C."/>
            <person name="Kredics L."/>
            <person name="Vagvoelgyi C."/>
            <person name="Patrignani A."/>
            <person name="Fitzpatrick D."/>
            <person name="Nagy I."/>
            <person name="Doyle S."/>
            <person name="Anderson J.B."/>
            <person name="Grigoriev I.V."/>
            <person name="Gueldener U."/>
            <person name="Muensterkoetter M."/>
            <person name="Nagy L.G."/>
        </authorList>
    </citation>
    <scope>NUCLEOTIDE SEQUENCE [LARGE SCALE GENOMIC DNA]</scope>
    <source>
        <strain evidence="3">Ar21-2</strain>
    </source>
</reference>
<evidence type="ECO:0000256" key="1">
    <source>
        <dbReference type="SAM" id="MobiDB-lite"/>
    </source>
</evidence>
<feature type="compositionally biased region" description="Low complexity" evidence="1">
    <location>
        <begin position="25"/>
        <end position="34"/>
    </location>
</feature>
<evidence type="ECO:0000313" key="2">
    <source>
        <dbReference type="EMBL" id="PBK93047.1"/>
    </source>
</evidence>
<feature type="compositionally biased region" description="Polar residues" evidence="1">
    <location>
        <begin position="667"/>
        <end position="681"/>
    </location>
</feature>
<dbReference type="AlphaFoldDB" id="A0A2H3DVA3"/>
<gene>
    <name evidence="2" type="ORF">ARMGADRAFT_1053726</name>
</gene>